<dbReference type="GO" id="GO:0003866">
    <property type="term" value="F:3-phosphoshikimate 1-carboxyvinyltransferase activity"/>
    <property type="evidence" value="ECO:0007669"/>
    <property type="project" value="UniProtKB-UniRule"/>
</dbReference>
<comment type="subunit">
    <text evidence="8">Monomer.</text>
</comment>
<keyword evidence="5 8" id="KW-0808">Transferase</keyword>
<comment type="function">
    <text evidence="8">Catalyzes the transfer of the enolpyruvyl moiety of phosphoenolpyruvate (PEP) to the 5-hydroxyl of shikimate-3-phosphate (S3P) to produce enolpyruvyl shikimate-3-phosphate and inorganic phosphate.</text>
</comment>
<dbReference type="InterPro" id="IPR013792">
    <property type="entry name" value="RNA3'P_cycl/enolpyr_Trfase_a/b"/>
</dbReference>
<feature type="binding site" evidence="8">
    <location>
        <position position="166"/>
    </location>
    <ligand>
        <name>3-phosphoshikimate</name>
        <dbReference type="ChEBI" id="CHEBI:145989"/>
    </ligand>
</feature>
<protein>
    <recommendedName>
        <fullName evidence="8">3-phosphoshikimate 1-carboxyvinyltransferase</fullName>
        <ecNumber evidence="8">2.5.1.19</ecNumber>
    </recommendedName>
    <alternativeName>
        <fullName evidence="8">5-enolpyruvylshikimate-3-phosphate synthase</fullName>
        <shortName evidence="8">EPSP synthase</shortName>
        <shortName evidence="8">EPSPS</shortName>
    </alternativeName>
</protein>
<comment type="pathway">
    <text evidence="1">Metabolic intermediate biosynthesis; chorismate biosynthesis; chorismate from D-erythrose 4-phosphate and phosphoenolpyruvate: step 6/7.</text>
</comment>
<feature type="binding site" evidence="8">
    <location>
        <position position="92"/>
    </location>
    <ligand>
        <name>phosphoenolpyruvate</name>
        <dbReference type="ChEBI" id="CHEBI:58702"/>
    </ligand>
</feature>
<feature type="binding site" evidence="8">
    <location>
        <position position="22"/>
    </location>
    <ligand>
        <name>3-phosphoshikimate</name>
        <dbReference type="ChEBI" id="CHEBI:145989"/>
    </ligand>
</feature>
<dbReference type="CDD" id="cd01556">
    <property type="entry name" value="EPSP_synthase"/>
    <property type="match status" value="1"/>
</dbReference>
<dbReference type="AlphaFoldDB" id="A0A328PHC3"/>
<feature type="binding site" evidence="8">
    <location>
        <position position="336"/>
    </location>
    <ligand>
        <name>3-phosphoshikimate</name>
        <dbReference type="ChEBI" id="CHEBI:145989"/>
    </ligand>
</feature>
<feature type="binding site" evidence="8">
    <location>
        <position position="120"/>
    </location>
    <ligand>
        <name>phosphoenolpyruvate</name>
        <dbReference type="ChEBI" id="CHEBI:58702"/>
    </ligand>
</feature>
<feature type="binding site" evidence="8">
    <location>
        <position position="309"/>
    </location>
    <ligand>
        <name>3-phosphoshikimate</name>
        <dbReference type="ChEBI" id="CHEBI:145989"/>
    </ligand>
</feature>
<dbReference type="PANTHER" id="PTHR21090:SF5">
    <property type="entry name" value="PENTAFUNCTIONAL AROM POLYPEPTIDE"/>
    <property type="match status" value="1"/>
</dbReference>
<dbReference type="InterPro" id="IPR036968">
    <property type="entry name" value="Enolpyruvate_Tfrase_sf"/>
</dbReference>
<keyword evidence="4 8" id="KW-0028">Amino-acid biosynthesis</keyword>
<dbReference type="NCBIfam" id="TIGR01356">
    <property type="entry name" value="aroA"/>
    <property type="match status" value="1"/>
</dbReference>
<evidence type="ECO:0000313" key="11">
    <source>
        <dbReference type="Proteomes" id="UP000249782"/>
    </source>
</evidence>
<dbReference type="HAMAP" id="MF_00210">
    <property type="entry name" value="EPSP_synth"/>
    <property type="match status" value="1"/>
</dbReference>
<dbReference type="UniPathway" id="UPA00053">
    <property type="reaction ID" value="UER00089"/>
</dbReference>
<feature type="binding site" evidence="8">
    <location>
        <position position="381"/>
    </location>
    <ligand>
        <name>phosphoenolpyruvate</name>
        <dbReference type="ChEBI" id="CHEBI:58702"/>
    </ligand>
</feature>
<feature type="active site" description="Proton acceptor" evidence="8">
    <location>
        <position position="309"/>
    </location>
</feature>
<dbReference type="InterPro" id="IPR006264">
    <property type="entry name" value="EPSP_synthase"/>
</dbReference>
<dbReference type="SUPFAM" id="SSF55205">
    <property type="entry name" value="EPT/RTPC-like"/>
    <property type="match status" value="1"/>
</dbReference>
<evidence type="ECO:0000256" key="1">
    <source>
        <dbReference type="ARBA" id="ARBA00004811"/>
    </source>
</evidence>
<feature type="binding site" evidence="8">
    <location>
        <position position="167"/>
    </location>
    <ligand>
        <name>phosphoenolpyruvate</name>
        <dbReference type="ChEBI" id="CHEBI:58702"/>
    </ligand>
</feature>
<sequence>MELKIRKSPKIYGMVDAPPSKSYTHRSIIIASLAKGTSTLYNPLEAEDTLASAHACKKFGAKIEKKKGKWIIEGVDGKPSTPDDVLDLRNSGTSLRILTSVAGLAENYTILTGDESLRSRPMQDLLDALRPLGVEAVSSRMNGRPPIIVKGGFKGGKTIISGSVSSQFISSILIAAPLSEHGIELKIEGDFISKPYVDMTVDVMRKFNARVEFNPQKRIFHVEPGKYTGRNYQVEGDYSSASYLLGAVAAVGGELTIKNLPRDSKQGDKIILDILEDMGVTIHRRQESVTIECDGRLQGVEVDLHDSPDLLPTVAVLGALAEGTTRIHGVEHARFKETDRIKTCTMELSRLGVPVEEKRDGMIIKGGRIKEGTVYSHGDHRLVMAFTLIGLKAGLKIKDAEAYKVSFPDFINILLDLGCRLEVFENG</sequence>
<feature type="binding site" evidence="8">
    <location>
        <position position="165"/>
    </location>
    <ligand>
        <name>3-phosphoshikimate</name>
        <dbReference type="ChEBI" id="CHEBI:145989"/>
    </ligand>
</feature>
<feature type="binding site" evidence="8">
    <location>
        <position position="340"/>
    </location>
    <ligand>
        <name>phosphoenolpyruvate</name>
        <dbReference type="ChEBI" id="CHEBI:58702"/>
    </ligand>
</feature>
<keyword evidence="6 8" id="KW-0057">Aromatic amino acid biosynthesis</keyword>
<dbReference type="EC" id="2.5.1.19" evidence="8"/>
<accession>A0A328PHC3</accession>
<name>A0A328PHC3_9EURY</name>
<dbReference type="GO" id="GO:0009423">
    <property type="term" value="P:chorismate biosynthetic process"/>
    <property type="evidence" value="ECO:0007669"/>
    <property type="project" value="UniProtKB-UniRule"/>
</dbReference>
<feature type="binding site" evidence="8">
    <location>
        <position position="21"/>
    </location>
    <ligand>
        <name>3-phosphoshikimate</name>
        <dbReference type="ChEBI" id="CHEBI:145989"/>
    </ligand>
</feature>
<dbReference type="GO" id="GO:0009073">
    <property type="term" value="P:aromatic amino acid family biosynthetic process"/>
    <property type="evidence" value="ECO:0007669"/>
    <property type="project" value="UniProtKB-KW"/>
</dbReference>
<evidence type="ECO:0000256" key="4">
    <source>
        <dbReference type="ARBA" id="ARBA00022605"/>
    </source>
</evidence>
<comment type="subcellular location">
    <subcellularLocation>
        <location evidence="8">Cytoplasm</location>
    </subcellularLocation>
</comment>
<evidence type="ECO:0000256" key="2">
    <source>
        <dbReference type="ARBA" id="ARBA00009948"/>
    </source>
</evidence>
<feature type="binding site" evidence="8">
    <location>
        <position position="193"/>
    </location>
    <ligand>
        <name>3-phosphoshikimate</name>
        <dbReference type="ChEBI" id="CHEBI:145989"/>
    </ligand>
</feature>
<organism evidence="10 11">
    <name type="scientific">Methanothermobacter tenebrarum</name>
    <dbReference type="NCBI Taxonomy" id="680118"/>
    <lineage>
        <taxon>Archaea</taxon>
        <taxon>Methanobacteriati</taxon>
        <taxon>Methanobacteriota</taxon>
        <taxon>Methanomada group</taxon>
        <taxon>Methanobacteria</taxon>
        <taxon>Methanobacteriales</taxon>
        <taxon>Methanobacteriaceae</taxon>
        <taxon>Methanothermobacter</taxon>
    </lineage>
</organism>
<proteinExistence type="inferred from homology"/>
<dbReference type="PANTHER" id="PTHR21090">
    <property type="entry name" value="AROM/DEHYDROQUINATE SYNTHASE"/>
    <property type="match status" value="1"/>
</dbReference>
<dbReference type="Proteomes" id="UP000249782">
    <property type="component" value="Unassembled WGS sequence"/>
</dbReference>
<comment type="similarity">
    <text evidence="2 8">Belongs to the EPSP synthase family.</text>
</comment>
<dbReference type="PROSITE" id="PS00885">
    <property type="entry name" value="EPSP_SYNTHASE_2"/>
    <property type="match status" value="1"/>
</dbReference>
<dbReference type="GO" id="GO:0008652">
    <property type="term" value="P:amino acid biosynthetic process"/>
    <property type="evidence" value="ECO:0007669"/>
    <property type="project" value="UniProtKB-KW"/>
</dbReference>
<reference evidence="10 11" key="1">
    <citation type="submission" date="2018-06" db="EMBL/GenBank/DDBJ databases">
        <title>Draft genome sequence of hyperthermophilic methanogen Methanothermobacter tenebrarum sp. MCM-B 1447.</title>
        <authorList>
            <person name="Pore S.D."/>
            <person name="Dagar S."/>
            <person name="Dhakephalkar P.K."/>
        </authorList>
    </citation>
    <scope>NUCLEOTIDE SEQUENCE [LARGE SCALE GENOMIC DNA]</scope>
    <source>
        <strain evidence="10 11">MCM B 1447</strain>
    </source>
</reference>
<feature type="domain" description="Enolpyruvate transferase" evidence="9">
    <location>
        <begin position="6"/>
        <end position="414"/>
    </location>
</feature>
<dbReference type="Pfam" id="PF00275">
    <property type="entry name" value="EPSP_synthase"/>
    <property type="match status" value="1"/>
</dbReference>
<dbReference type="InterPro" id="IPR023193">
    <property type="entry name" value="EPSP_synthase_CS"/>
</dbReference>
<comment type="catalytic activity">
    <reaction evidence="7">
        <text>3-phosphoshikimate + phosphoenolpyruvate = 5-O-(1-carboxyvinyl)-3-phosphoshikimate + phosphate</text>
        <dbReference type="Rhea" id="RHEA:21256"/>
        <dbReference type="ChEBI" id="CHEBI:43474"/>
        <dbReference type="ChEBI" id="CHEBI:57701"/>
        <dbReference type="ChEBI" id="CHEBI:58702"/>
        <dbReference type="ChEBI" id="CHEBI:145989"/>
        <dbReference type="EC" id="2.5.1.19"/>
    </reaction>
    <physiologicalReaction direction="left-to-right" evidence="7">
        <dbReference type="Rhea" id="RHEA:21257"/>
    </physiologicalReaction>
</comment>
<dbReference type="RefSeq" id="WP_112094034.1">
    <property type="nucleotide sequence ID" value="NZ_QLOE01000005.1"/>
</dbReference>
<dbReference type="OrthoDB" id="43788at2157"/>
<keyword evidence="11" id="KW-1185">Reference proteome</keyword>
<evidence type="ECO:0000256" key="7">
    <source>
        <dbReference type="ARBA" id="ARBA00044633"/>
    </source>
</evidence>
<evidence type="ECO:0000256" key="5">
    <source>
        <dbReference type="ARBA" id="ARBA00022679"/>
    </source>
</evidence>
<evidence type="ECO:0000256" key="8">
    <source>
        <dbReference type="HAMAP-Rule" id="MF_00210"/>
    </source>
</evidence>
<evidence type="ECO:0000313" key="10">
    <source>
        <dbReference type="EMBL" id="RAO79056.1"/>
    </source>
</evidence>
<dbReference type="EMBL" id="QLOE01000005">
    <property type="protein sequence ID" value="RAO79056.1"/>
    <property type="molecule type" value="Genomic_DNA"/>
</dbReference>
<evidence type="ECO:0000259" key="9">
    <source>
        <dbReference type="Pfam" id="PF00275"/>
    </source>
</evidence>
<dbReference type="PIRSF" id="PIRSF000505">
    <property type="entry name" value="EPSPS"/>
    <property type="match status" value="1"/>
</dbReference>
<comment type="caution">
    <text evidence="10">The sequence shown here is derived from an EMBL/GenBank/DDBJ whole genome shotgun (WGS) entry which is preliminary data.</text>
</comment>
<feature type="binding site" evidence="8">
    <location>
        <position position="21"/>
    </location>
    <ligand>
        <name>phosphoenolpyruvate</name>
        <dbReference type="ChEBI" id="CHEBI:58702"/>
    </ligand>
</feature>
<dbReference type="GO" id="GO:0005737">
    <property type="term" value="C:cytoplasm"/>
    <property type="evidence" value="ECO:0007669"/>
    <property type="project" value="UniProtKB-SubCell"/>
</dbReference>
<comment type="caution">
    <text evidence="8">Lacks conserved residue(s) required for the propagation of feature annotation.</text>
</comment>
<dbReference type="FunFam" id="3.65.10.10:FF:000005">
    <property type="entry name" value="3-phosphoshikimate 1-carboxyvinyltransferase"/>
    <property type="match status" value="1"/>
</dbReference>
<dbReference type="InterPro" id="IPR001986">
    <property type="entry name" value="Enolpyruvate_Tfrase_dom"/>
</dbReference>
<evidence type="ECO:0000256" key="6">
    <source>
        <dbReference type="ARBA" id="ARBA00023141"/>
    </source>
</evidence>
<gene>
    <name evidence="8 10" type="primary">aroA</name>
    <name evidence="10" type="ORF">DPC56_05320</name>
</gene>
<dbReference type="Gene3D" id="3.65.10.10">
    <property type="entry name" value="Enolpyruvate transferase domain"/>
    <property type="match status" value="2"/>
</dbReference>
<feature type="binding site" evidence="8">
    <location>
        <position position="167"/>
    </location>
    <ligand>
        <name>3-phosphoshikimate</name>
        <dbReference type="ChEBI" id="CHEBI:145989"/>
    </ligand>
</feature>
<keyword evidence="3 8" id="KW-0963">Cytoplasm</keyword>
<evidence type="ECO:0000256" key="3">
    <source>
        <dbReference type="ARBA" id="ARBA00022490"/>
    </source>
</evidence>
<feature type="binding site" evidence="8">
    <location>
        <position position="26"/>
    </location>
    <ligand>
        <name>3-phosphoshikimate</name>
        <dbReference type="ChEBI" id="CHEBI:145989"/>
    </ligand>
</feature>